<dbReference type="OrthoDB" id="9810445at2"/>
<dbReference type="CDD" id="cd07331">
    <property type="entry name" value="M48C_Oma1_like"/>
    <property type="match status" value="1"/>
</dbReference>
<keyword evidence="5 6" id="KW-0482">Metalloprotease</keyword>
<keyword evidence="4 6" id="KW-0862">Zinc</keyword>
<comment type="similarity">
    <text evidence="6">Belongs to the peptidase M48 family.</text>
</comment>
<evidence type="ECO:0000256" key="5">
    <source>
        <dbReference type="ARBA" id="ARBA00023049"/>
    </source>
</evidence>
<evidence type="ECO:0000256" key="1">
    <source>
        <dbReference type="ARBA" id="ARBA00022670"/>
    </source>
</evidence>
<dbReference type="Gene3D" id="3.30.2010.10">
    <property type="entry name" value="Metalloproteases ('zincins'), catalytic domain"/>
    <property type="match status" value="1"/>
</dbReference>
<dbReference type="GO" id="GO:0051603">
    <property type="term" value="P:proteolysis involved in protein catabolic process"/>
    <property type="evidence" value="ECO:0007669"/>
    <property type="project" value="TreeGrafter"/>
</dbReference>
<keyword evidence="9" id="KW-1185">Reference proteome</keyword>
<gene>
    <name evidence="8" type="ORF">FHP08_17325</name>
</gene>
<keyword evidence="1 6" id="KW-0645">Protease</keyword>
<proteinExistence type="inferred from homology"/>
<dbReference type="GO" id="GO:0004222">
    <property type="term" value="F:metalloendopeptidase activity"/>
    <property type="evidence" value="ECO:0007669"/>
    <property type="project" value="InterPro"/>
</dbReference>
<accession>A0A5C8NND0</accession>
<evidence type="ECO:0000313" key="9">
    <source>
        <dbReference type="Proteomes" id="UP000321548"/>
    </source>
</evidence>
<dbReference type="Proteomes" id="UP000321548">
    <property type="component" value="Unassembled WGS sequence"/>
</dbReference>
<evidence type="ECO:0000256" key="6">
    <source>
        <dbReference type="RuleBase" id="RU003983"/>
    </source>
</evidence>
<dbReference type="InterPro" id="IPR051156">
    <property type="entry name" value="Mito/Outer_Membr_Metalloprot"/>
</dbReference>
<sequence length="298" mass="32118">MKPSSRVLKDGRVADRSGRAGRAALATRAVVAGALSVAAFLAGCQSVQTTAGGAVGVERTQRMSPLISEAQLREQAELSYREVLSKERQQGDLNADAALTSRVRAITGRLIPAAGAFRPEATRWNWEVNVIRSDEMNAWCMPGGKIAVYTGLITKLSLSDDEIAAIVGHEIAHALREHARERASEQLGAQVLLSGAVMAIGGGQASMDIGGLFYKTFFGLPNSRLHETEADRIGVELAARAGYDPRAAMSLWRKMMANGGSRGPEFLSTHPSPETRLSDLEVYSARVMPLYEQARARR</sequence>
<evidence type="ECO:0000256" key="2">
    <source>
        <dbReference type="ARBA" id="ARBA00022723"/>
    </source>
</evidence>
<dbReference type="AlphaFoldDB" id="A0A5C8NND0"/>
<dbReference type="GO" id="GO:0046872">
    <property type="term" value="F:metal ion binding"/>
    <property type="evidence" value="ECO:0007669"/>
    <property type="project" value="UniProtKB-KW"/>
</dbReference>
<evidence type="ECO:0000313" key="8">
    <source>
        <dbReference type="EMBL" id="TXL62590.1"/>
    </source>
</evidence>
<dbReference type="GO" id="GO:0016020">
    <property type="term" value="C:membrane"/>
    <property type="evidence" value="ECO:0007669"/>
    <property type="project" value="TreeGrafter"/>
</dbReference>
<comment type="caution">
    <text evidence="8">The sequence shown here is derived from an EMBL/GenBank/DDBJ whole genome shotgun (WGS) entry which is preliminary data.</text>
</comment>
<comment type="cofactor">
    <cofactor evidence="6">
        <name>Zn(2+)</name>
        <dbReference type="ChEBI" id="CHEBI:29105"/>
    </cofactor>
    <text evidence="6">Binds 1 zinc ion per subunit.</text>
</comment>
<evidence type="ECO:0000256" key="4">
    <source>
        <dbReference type="ARBA" id="ARBA00022833"/>
    </source>
</evidence>
<name>A0A5C8NND0_9BURK</name>
<dbReference type="Pfam" id="PF01435">
    <property type="entry name" value="Peptidase_M48"/>
    <property type="match status" value="1"/>
</dbReference>
<evidence type="ECO:0000256" key="3">
    <source>
        <dbReference type="ARBA" id="ARBA00022801"/>
    </source>
</evidence>
<protein>
    <submittedName>
        <fullName evidence="8">M48 family metallopeptidase</fullName>
    </submittedName>
</protein>
<dbReference type="PANTHER" id="PTHR22726">
    <property type="entry name" value="METALLOENDOPEPTIDASE OMA1"/>
    <property type="match status" value="1"/>
</dbReference>
<dbReference type="InterPro" id="IPR001915">
    <property type="entry name" value="Peptidase_M48"/>
</dbReference>
<dbReference type="EMBL" id="VDUY01000009">
    <property type="protein sequence ID" value="TXL62590.1"/>
    <property type="molecule type" value="Genomic_DNA"/>
</dbReference>
<dbReference type="RefSeq" id="WP_147705763.1">
    <property type="nucleotide sequence ID" value="NZ_VDUY01000009.1"/>
</dbReference>
<organism evidence="8 9">
    <name type="scientific">Zeimonas arvi</name>
    <dbReference type="NCBI Taxonomy" id="2498847"/>
    <lineage>
        <taxon>Bacteria</taxon>
        <taxon>Pseudomonadati</taxon>
        <taxon>Pseudomonadota</taxon>
        <taxon>Betaproteobacteria</taxon>
        <taxon>Burkholderiales</taxon>
        <taxon>Burkholderiaceae</taxon>
        <taxon>Zeimonas</taxon>
    </lineage>
</organism>
<keyword evidence="3 6" id="KW-0378">Hydrolase</keyword>
<keyword evidence="2" id="KW-0479">Metal-binding</keyword>
<feature type="domain" description="Peptidase M48" evidence="7">
    <location>
        <begin position="100"/>
        <end position="281"/>
    </location>
</feature>
<dbReference type="PANTHER" id="PTHR22726:SF1">
    <property type="entry name" value="METALLOENDOPEPTIDASE OMA1, MITOCHONDRIAL"/>
    <property type="match status" value="1"/>
</dbReference>
<reference evidence="8 9" key="1">
    <citation type="submission" date="2019-06" db="EMBL/GenBank/DDBJ databases">
        <title>Quisquiliibacterium sp. nov., isolated from a maize field.</title>
        <authorList>
            <person name="Lin S.-Y."/>
            <person name="Tsai C.-F."/>
            <person name="Young C.-C."/>
        </authorList>
    </citation>
    <scope>NUCLEOTIDE SEQUENCE [LARGE SCALE GENOMIC DNA]</scope>
    <source>
        <strain evidence="8 9">CC-CFT501</strain>
    </source>
</reference>
<evidence type="ECO:0000259" key="7">
    <source>
        <dbReference type="Pfam" id="PF01435"/>
    </source>
</evidence>